<sequence>MWYFSALIISFGYSANLLSFLIEPLKGIPIRTLCELSEAVESGKHQTFSSKIIIPFLLNSKEEHLQQLGKAIVRNHWYTEPTKINSYRYINTHTSLAIYRSLANLYFGTQDNVYISEDIFGDIPLAFAYSKHFCCINELNQIISRLSTSGLYDKFMEDDATRLSRKLHGKYSYSTFPSPVSIDDLFGTLMLMLPTPFLPMPPDTSSRELSVRSR</sequence>
<dbReference type="OrthoDB" id="6415506at2759"/>
<proteinExistence type="predicted"/>
<name>A0A8X6TB38_NEPPI</name>
<evidence type="ECO:0000313" key="1">
    <source>
        <dbReference type="EMBL" id="GFS91275.1"/>
    </source>
</evidence>
<comment type="caution">
    <text evidence="1">The sequence shown here is derived from an EMBL/GenBank/DDBJ whole genome shotgun (WGS) entry which is preliminary data.</text>
</comment>
<protein>
    <submittedName>
        <fullName evidence="1">Glutamate receptor ionotropic, delta-1</fullName>
    </submittedName>
</protein>
<reference evidence="1" key="1">
    <citation type="submission" date="2020-08" db="EMBL/GenBank/DDBJ databases">
        <title>Multicomponent nature underlies the extraordinary mechanical properties of spider dragline silk.</title>
        <authorList>
            <person name="Kono N."/>
            <person name="Nakamura H."/>
            <person name="Mori M."/>
            <person name="Yoshida Y."/>
            <person name="Ohtoshi R."/>
            <person name="Malay A.D."/>
            <person name="Moran D.A.P."/>
            <person name="Tomita M."/>
            <person name="Numata K."/>
            <person name="Arakawa K."/>
        </authorList>
    </citation>
    <scope>NUCLEOTIDE SEQUENCE</scope>
</reference>
<organism evidence="1 2">
    <name type="scientific">Nephila pilipes</name>
    <name type="common">Giant wood spider</name>
    <name type="synonym">Nephila maculata</name>
    <dbReference type="NCBI Taxonomy" id="299642"/>
    <lineage>
        <taxon>Eukaryota</taxon>
        <taxon>Metazoa</taxon>
        <taxon>Ecdysozoa</taxon>
        <taxon>Arthropoda</taxon>
        <taxon>Chelicerata</taxon>
        <taxon>Arachnida</taxon>
        <taxon>Araneae</taxon>
        <taxon>Araneomorphae</taxon>
        <taxon>Entelegynae</taxon>
        <taxon>Araneoidea</taxon>
        <taxon>Nephilidae</taxon>
        <taxon>Nephila</taxon>
    </lineage>
</organism>
<keyword evidence="1" id="KW-0675">Receptor</keyword>
<dbReference type="Proteomes" id="UP000887013">
    <property type="component" value="Unassembled WGS sequence"/>
</dbReference>
<gene>
    <name evidence="1" type="primary">GRID1_0</name>
    <name evidence="1" type="ORF">NPIL_499141</name>
</gene>
<dbReference type="EMBL" id="BMAW01004880">
    <property type="protein sequence ID" value="GFS91275.1"/>
    <property type="molecule type" value="Genomic_DNA"/>
</dbReference>
<accession>A0A8X6TB38</accession>
<keyword evidence="2" id="KW-1185">Reference proteome</keyword>
<dbReference type="AlphaFoldDB" id="A0A8X6TB38"/>
<evidence type="ECO:0000313" key="2">
    <source>
        <dbReference type="Proteomes" id="UP000887013"/>
    </source>
</evidence>